<name>A0A1F7WJ76_9BACT</name>
<feature type="transmembrane region" description="Helical" evidence="1">
    <location>
        <begin position="90"/>
        <end position="107"/>
    </location>
</feature>
<dbReference type="InterPro" id="IPR007165">
    <property type="entry name" value="Phage_holin_4_2"/>
</dbReference>
<dbReference type="Pfam" id="PF04020">
    <property type="entry name" value="Phage_holin_4_2"/>
    <property type="match status" value="1"/>
</dbReference>
<feature type="transmembrane region" description="Helical" evidence="1">
    <location>
        <begin position="5"/>
        <end position="22"/>
    </location>
</feature>
<keyword evidence="1" id="KW-0472">Membrane</keyword>
<feature type="transmembrane region" description="Helical" evidence="1">
    <location>
        <begin position="54"/>
        <end position="78"/>
    </location>
</feature>
<feature type="transmembrane region" description="Helical" evidence="1">
    <location>
        <begin position="28"/>
        <end position="47"/>
    </location>
</feature>
<evidence type="ECO:0000313" key="3">
    <source>
        <dbReference type="Proteomes" id="UP000176198"/>
    </source>
</evidence>
<evidence type="ECO:0000256" key="1">
    <source>
        <dbReference type="SAM" id="Phobius"/>
    </source>
</evidence>
<dbReference type="AlphaFoldDB" id="A0A1F7WJ76"/>
<gene>
    <name evidence="2" type="ORF">A2115_00125</name>
</gene>
<comment type="caution">
    <text evidence="2">The sequence shown here is derived from an EMBL/GenBank/DDBJ whole genome shotgun (WGS) entry which is preliminary data.</text>
</comment>
<keyword evidence="1" id="KW-0812">Transmembrane</keyword>
<keyword evidence="1" id="KW-1133">Transmembrane helix</keyword>
<dbReference type="STRING" id="1802471.A2115_00125"/>
<protein>
    <recommendedName>
        <fullName evidence="4">Phage holin family protein</fullName>
    </recommendedName>
</protein>
<dbReference type="PANTHER" id="PTHR37309">
    <property type="entry name" value="SLR0284 PROTEIN"/>
    <property type="match status" value="1"/>
</dbReference>
<dbReference type="EMBL" id="MGFJ01000011">
    <property type="protein sequence ID" value="OGM02883.1"/>
    <property type="molecule type" value="Genomic_DNA"/>
</dbReference>
<reference evidence="2 3" key="1">
    <citation type="journal article" date="2016" name="Nat. Commun.">
        <title>Thousands of microbial genomes shed light on interconnected biogeochemical processes in an aquifer system.</title>
        <authorList>
            <person name="Anantharaman K."/>
            <person name="Brown C.T."/>
            <person name="Hug L.A."/>
            <person name="Sharon I."/>
            <person name="Castelle C.J."/>
            <person name="Probst A.J."/>
            <person name="Thomas B.C."/>
            <person name="Singh A."/>
            <person name="Wilkins M.J."/>
            <person name="Karaoz U."/>
            <person name="Brodie E.L."/>
            <person name="Williams K.H."/>
            <person name="Hubbard S.S."/>
            <person name="Banfield J.F."/>
        </authorList>
    </citation>
    <scope>NUCLEOTIDE SEQUENCE [LARGE SCALE GENOMIC DNA]</scope>
</reference>
<evidence type="ECO:0008006" key="4">
    <source>
        <dbReference type="Google" id="ProtNLM"/>
    </source>
</evidence>
<accession>A0A1F7WJ76</accession>
<dbReference type="PANTHER" id="PTHR37309:SF1">
    <property type="entry name" value="SLR0284 PROTEIN"/>
    <property type="match status" value="1"/>
</dbReference>
<evidence type="ECO:0000313" key="2">
    <source>
        <dbReference type="EMBL" id="OGM02883.1"/>
    </source>
</evidence>
<dbReference type="Proteomes" id="UP000176198">
    <property type="component" value="Unassembled WGS sequence"/>
</dbReference>
<sequence>MLKAIIKLALNIFTLLIVAYLVPGFRFVDFWAVVVAAVVIGVVNTFIRPILQIIFIPLTIVTLGITAFLINVVLLWGVSFVVSGFSIDSFMTAVIASIVLALVSMFLNKLSENKDDN</sequence>
<proteinExistence type="predicted"/>
<organism evidence="2 3">
    <name type="scientific">Candidatus Woesebacteria bacterium GWA1_41_8</name>
    <dbReference type="NCBI Taxonomy" id="1802471"/>
    <lineage>
        <taxon>Bacteria</taxon>
        <taxon>Candidatus Woeseibacteriota</taxon>
    </lineage>
</organism>